<evidence type="ECO:0000256" key="1">
    <source>
        <dbReference type="ARBA" id="ARBA00022491"/>
    </source>
</evidence>
<evidence type="ECO:0000256" key="4">
    <source>
        <dbReference type="ARBA" id="ARBA00023163"/>
    </source>
</evidence>
<keyword evidence="1" id="KW-0678">Repressor</keyword>
<keyword evidence="8" id="KW-1185">Reference proteome</keyword>
<accession>A0ABS8D4U1</accession>
<dbReference type="PRINTS" id="PR00455">
    <property type="entry name" value="HTHTETR"/>
</dbReference>
<proteinExistence type="predicted"/>
<reference evidence="7" key="1">
    <citation type="submission" date="2021-10" db="EMBL/GenBank/DDBJ databases">
        <title>The complete genome sequence of Leeia sp. TBRC 13508.</title>
        <authorList>
            <person name="Charoenyingcharoen P."/>
            <person name="Yukphan P."/>
        </authorList>
    </citation>
    <scope>NUCLEOTIDE SEQUENCE</scope>
    <source>
        <strain evidence="7">TBRC 13508</strain>
    </source>
</reference>
<dbReference type="InterPro" id="IPR001647">
    <property type="entry name" value="HTH_TetR"/>
</dbReference>
<dbReference type="PROSITE" id="PS50977">
    <property type="entry name" value="HTH_TETR_2"/>
    <property type="match status" value="1"/>
</dbReference>
<dbReference type="InterPro" id="IPR009057">
    <property type="entry name" value="Homeodomain-like_sf"/>
</dbReference>
<comment type="caution">
    <text evidence="7">The sequence shown here is derived from an EMBL/GenBank/DDBJ whole genome shotgun (WGS) entry which is preliminary data.</text>
</comment>
<keyword evidence="4" id="KW-0804">Transcription</keyword>
<dbReference type="PANTHER" id="PTHR47506:SF1">
    <property type="entry name" value="HTH-TYPE TRANSCRIPTIONAL REGULATOR YJDC"/>
    <property type="match status" value="1"/>
</dbReference>
<dbReference type="InterPro" id="IPR039538">
    <property type="entry name" value="BetI_C"/>
</dbReference>
<sequence>MSEKPAKPQVRNEQRCDQILTAATTCFRQYGFHKASMSIIAKEASMSVGHIYHYFENKESIITAISEKDQAKHNEMFAKFIAAEDPLESMLDHLDEGMNDCTNREQTTLMLEVWAEASRNISLHQILSKFDEEIRDQLTEIIAKSIAANHLPSKSKEELKTKANMMMAMFEGIMLRSHMNPEMNPHLLIGELRTLIKALILT</sequence>
<dbReference type="Gene3D" id="1.10.357.10">
    <property type="entry name" value="Tetracycline Repressor, domain 2"/>
    <property type="match status" value="1"/>
</dbReference>
<gene>
    <name evidence="7" type="ORF">LIN78_06730</name>
</gene>
<dbReference type="SUPFAM" id="SSF46689">
    <property type="entry name" value="Homeodomain-like"/>
    <property type="match status" value="1"/>
</dbReference>
<dbReference type="SUPFAM" id="SSF48498">
    <property type="entry name" value="Tetracyclin repressor-like, C-terminal domain"/>
    <property type="match status" value="1"/>
</dbReference>
<feature type="DNA-binding region" description="H-T-H motif" evidence="5">
    <location>
        <begin position="36"/>
        <end position="55"/>
    </location>
</feature>
<dbReference type="Proteomes" id="UP001165395">
    <property type="component" value="Unassembled WGS sequence"/>
</dbReference>
<dbReference type="Gene3D" id="1.10.10.60">
    <property type="entry name" value="Homeodomain-like"/>
    <property type="match status" value="1"/>
</dbReference>
<dbReference type="RefSeq" id="WP_227179815.1">
    <property type="nucleotide sequence ID" value="NZ_JAJBZT010000003.1"/>
</dbReference>
<evidence type="ECO:0000256" key="3">
    <source>
        <dbReference type="ARBA" id="ARBA00023125"/>
    </source>
</evidence>
<dbReference type="PANTHER" id="PTHR47506">
    <property type="entry name" value="TRANSCRIPTIONAL REGULATORY PROTEIN"/>
    <property type="match status" value="1"/>
</dbReference>
<dbReference type="Pfam" id="PF13977">
    <property type="entry name" value="TetR_C_6"/>
    <property type="match status" value="1"/>
</dbReference>
<evidence type="ECO:0000256" key="5">
    <source>
        <dbReference type="PROSITE-ProRule" id="PRU00335"/>
    </source>
</evidence>
<dbReference type="Pfam" id="PF00440">
    <property type="entry name" value="TetR_N"/>
    <property type="match status" value="1"/>
</dbReference>
<feature type="domain" description="HTH tetR-type" evidence="6">
    <location>
        <begin position="13"/>
        <end position="73"/>
    </location>
</feature>
<protein>
    <submittedName>
        <fullName evidence="7">TetR/AcrR family transcriptional regulator</fullName>
    </submittedName>
</protein>
<evidence type="ECO:0000259" key="6">
    <source>
        <dbReference type="PROSITE" id="PS50977"/>
    </source>
</evidence>
<name>A0ABS8D4U1_9NEIS</name>
<keyword evidence="2" id="KW-0805">Transcription regulation</keyword>
<organism evidence="7 8">
    <name type="scientific">Leeia speluncae</name>
    <dbReference type="NCBI Taxonomy" id="2884804"/>
    <lineage>
        <taxon>Bacteria</taxon>
        <taxon>Pseudomonadati</taxon>
        <taxon>Pseudomonadota</taxon>
        <taxon>Betaproteobacteria</taxon>
        <taxon>Neisseriales</taxon>
        <taxon>Leeiaceae</taxon>
        <taxon>Leeia</taxon>
    </lineage>
</organism>
<evidence type="ECO:0000256" key="2">
    <source>
        <dbReference type="ARBA" id="ARBA00023015"/>
    </source>
</evidence>
<evidence type="ECO:0000313" key="7">
    <source>
        <dbReference type="EMBL" id="MCB6183235.1"/>
    </source>
</evidence>
<keyword evidence="3 5" id="KW-0238">DNA-binding</keyword>
<dbReference type="EMBL" id="JAJBZT010000003">
    <property type="protein sequence ID" value="MCB6183235.1"/>
    <property type="molecule type" value="Genomic_DNA"/>
</dbReference>
<dbReference type="InterPro" id="IPR036271">
    <property type="entry name" value="Tet_transcr_reg_TetR-rel_C_sf"/>
</dbReference>
<evidence type="ECO:0000313" key="8">
    <source>
        <dbReference type="Proteomes" id="UP001165395"/>
    </source>
</evidence>